<dbReference type="PANTHER" id="PTHR22947">
    <property type="entry name" value="MAJOR SPERM PROTEIN"/>
    <property type="match status" value="1"/>
</dbReference>
<evidence type="ECO:0000313" key="2">
    <source>
        <dbReference type="Proteomes" id="UP000887574"/>
    </source>
</evidence>
<dbReference type="Gene3D" id="2.60.40.10">
    <property type="entry name" value="Immunoglobulins"/>
    <property type="match status" value="1"/>
</dbReference>
<dbReference type="InterPro" id="IPR008962">
    <property type="entry name" value="PapD-like_sf"/>
</dbReference>
<dbReference type="WBParaSite" id="jg22934">
    <property type="protein sequence ID" value="jg22934"/>
    <property type="gene ID" value="jg22934"/>
</dbReference>
<dbReference type="InterPro" id="IPR013783">
    <property type="entry name" value="Ig-like_fold"/>
</dbReference>
<evidence type="ECO:0000313" key="3">
    <source>
        <dbReference type="WBParaSite" id="jg22934"/>
    </source>
</evidence>
<proteinExistence type="predicted"/>
<dbReference type="SUPFAM" id="SSF49354">
    <property type="entry name" value="PapD-like"/>
    <property type="match status" value="1"/>
</dbReference>
<feature type="domain" description="MSP" evidence="1">
    <location>
        <begin position="2"/>
        <end position="95"/>
    </location>
</feature>
<evidence type="ECO:0000259" key="1">
    <source>
        <dbReference type="PROSITE" id="PS50202"/>
    </source>
</evidence>
<organism evidence="2 3">
    <name type="scientific">Ditylenchus dipsaci</name>
    <dbReference type="NCBI Taxonomy" id="166011"/>
    <lineage>
        <taxon>Eukaryota</taxon>
        <taxon>Metazoa</taxon>
        <taxon>Ecdysozoa</taxon>
        <taxon>Nematoda</taxon>
        <taxon>Chromadorea</taxon>
        <taxon>Rhabditida</taxon>
        <taxon>Tylenchina</taxon>
        <taxon>Tylenchomorpha</taxon>
        <taxon>Sphaerularioidea</taxon>
        <taxon>Anguinidae</taxon>
        <taxon>Anguininae</taxon>
        <taxon>Ditylenchus</taxon>
    </lineage>
</organism>
<reference evidence="3" key="1">
    <citation type="submission" date="2022-11" db="UniProtKB">
        <authorList>
            <consortium name="WormBaseParasite"/>
        </authorList>
    </citation>
    <scope>IDENTIFICATION</scope>
</reference>
<dbReference type="AlphaFoldDB" id="A0A915DRM7"/>
<protein>
    <submittedName>
        <fullName evidence="3">MSP domain-containing protein</fullName>
    </submittedName>
</protein>
<accession>A0A915DRM7</accession>
<dbReference type="InterPro" id="IPR051774">
    <property type="entry name" value="Sperm-specific_class_P"/>
</dbReference>
<keyword evidence="2" id="KW-1185">Reference proteome</keyword>
<sequence>MALNIDPPQAVFPAGGGTATHVLTNLTQARHGFKVKTSNNEHYRVQPVYGFIDPGQEVPIDIKRLPGPPREDKFVIQWAEVPQKKPILRLRSSWC</sequence>
<dbReference type="PROSITE" id="PS50202">
    <property type="entry name" value="MSP"/>
    <property type="match status" value="1"/>
</dbReference>
<dbReference type="InterPro" id="IPR000535">
    <property type="entry name" value="MSP_dom"/>
</dbReference>
<dbReference type="Pfam" id="PF00635">
    <property type="entry name" value="Motile_Sperm"/>
    <property type="match status" value="1"/>
</dbReference>
<dbReference type="PANTHER" id="PTHR22947:SF3">
    <property type="entry name" value="MSP DOMAIN-CONTAINING PROTEIN-RELATED"/>
    <property type="match status" value="1"/>
</dbReference>
<name>A0A915DRM7_9BILA</name>
<dbReference type="Proteomes" id="UP000887574">
    <property type="component" value="Unplaced"/>
</dbReference>